<evidence type="ECO:0000313" key="3">
    <source>
        <dbReference type="Proteomes" id="UP001470230"/>
    </source>
</evidence>
<sequence>MTQFVPLVNHEDYEILNEYPFTIRRRSTGYEVKEWINGEGYVITSMNGYDYRKHRLIALQFIPNPDNLPEVDHWNHNRADNHLENLHWVSSSNNQRNKSINKGVQYNFINKLPSDYIDVVSYETRAAVYEFNDKEYYYSPSTDLFYWFNGRQYKELHINHEHNGQLFVNMITKNSRKIKVFYTKFKIQYDLI</sequence>
<dbReference type="InterPro" id="IPR044925">
    <property type="entry name" value="His-Me_finger_sf"/>
</dbReference>
<reference evidence="2 3" key="1">
    <citation type="submission" date="2024-04" db="EMBL/GenBank/DDBJ databases">
        <title>Tritrichomonas musculus Genome.</title>
        <authorList>
            <person name="Alves-Ferreira E."/>
            <person name="Grigg M."/>
            <person name="Lorenzi H."/>
            <person name="Galac M."/>
        </authorList>
    </citation>
    <scope>NUCLEOTIDE SEQUENCE [LARGE SCALE GENOMIC DNA]</scope>
    <source>
        <strain evidence="2 3">EAF2021</strain>
    </source>
</reference>
<dbReference type="Gene3D" id="3.90.75.20">
    <property type="match status" value="1"/>
</dbReference>
<dbReference type="SUPFAM" id="SSF54060">
    <property type="entry name" value="His-Me finger endonucleases"/>
    <property type="match status" value="1"/>
</dbReference>
<evidence type="ECO:0000259" key="1">
    <source>
        <dbReference type="Pfam" id="PF13392"/>
    </source>
</evidence>
<evidence type="ECO:0000313" key="2">
    <source>
        <dbReference type="EMBL" id="KAK8888414.1"/>
    </source>
</evidence>
<gene>
    <name evidence="2" type="ORF">M9Y10_039484</name>
</gene>
<dbReference type="InterPro" id="IPR003615">
    <property type="entry name" value="HNH_nuc"/>
</dbReference>
<dbReference type="EMBL" id="JAPFFF010000006">
    <property type="protein sequence ID" value="KAK8888414.1"/>
    <property type="molecule type" value="Genomic_DNA"/>
</dbReference>
<dbReference type="Pfam" id="PF13392">
    <property type="entry name" value="HNH_3"/>
    <property type="match status" value="1"/>
</dbReference>
<name>A0ABR2KBE4_9EUKA</name>
<proteinExistence type="predicted"/>
<comment type="caution">
    <text evidence="2">The sequence shown here is derived from an EMBL/GenBank/DDBJ whole genome shotgun (WGS) entry which is preliminary data.</text>
</comment>
<accession>A0ABR2KBE4</accession>
<keyword evidence="3" id="KW-1185">Reference proteome</keyword>
<dbReference type="Proteomes" id="UP001470230">
    <property type="component" value="Unassembled WGS sequence"/>
</dbReference>
<protein>
    <recommendedName>
        <fullName evidence="1">HNH nuclease domain-containing protein</fullName>
    </recommendedName>
</protein>
<organism evidence="2 3">
    <name type="scientific">Tritrichomonas musculus</name>
    <dbReference type="NCBI Taxonomy" id="1915356"/>
    <lineage>
        <taxon>Eukaryota</taxon>
        <taxon>Metamonada</taxon>
        <taxon>Parabasalia</taxon>
        <taxon>Tritrichomonadida</taxon>
        <taxon>Tritrichomonadidae</taxon>
        <taxon>Tritrichomonas</taxon>
    </lineage>
</organism>
<feature type="domain" description="HNH nuclease" evidence="1">
    <location>
        <begin position="51"/>
        <end position="96"/>
    </location>
</feature>